<dbReference type="PROSITE" id="PS00107">
    <property type="entry name" value="PROTEIN_KINASE_ATP"/>
    <property type="match status" value="1"/>
</dbReference>
<protein>
    <submittedName>
        <fullName evidence="16">G-type lectin S-receptor-like serine/threonine-protein kinase At1g61610</fullName>
    </submittedName>
</protein>
<proteinExistence type="predicted"/>
<dbReference type="Pfam" id="PF07714">
    <property type="entry name" value="PK_Tyr_Ser-Thr"/>
    <property type="match status" value="1"/>
</dbReference>
<evidence type="ECO:0000256" key="10">
    <source>
        <dbReference type="ARBA" id="ARBA00022989"/>
    </source>
</evidence>
<dbReference type="SUPFAM" id="SSF56112">
    <property type="entry name" value="Protein kinase-like (PK-like)"/>
    <property type="match status" value="1"/>
</dbReference>
<evidence type="ECO:0000256" key="12">
    <source>
        <dbReference type="ARBA" id="ARBA00023157"/>
    </source>
</evidence>
<dbReference type="InterPro" id="IPR036426">
    <property type="entry name" value="Bulb-type_lectin_dom_sf"/>
</dbReference>
<dbReference type="AlphaFoldDB" id="A0A1U8BCK6"/>
<keyword evidence="4" id="KW-0808">Transferase</keyword>
<evidence type="ECO:0000313" key="15">
    <source>
        <dbReference type="Proteomes" id="UP000189703"/>
    </source>
</evidence>
<dbReference type="InterPro" id="IPR008271">
    <property type="entry name" value="Ser/Thr_kinase_AS"/>
</dbReference>
<dbReference type="OMA" id="ARRCICN"/>
<evidence type="ECO:0000256" key="7">
    <source>
        <dbReference type="ARBA" id="ARBA00022741"/>
    </source>
</evidence>
<dbReference type="InterPro" id="IPR000858">
    <property type="entry name" value="S_locus_glycoprot_dom"/>
</dbReference>
<dbReference type="FunFam" id="2.90.10.10:FF:000005">
    <property type="entry name" value="G-type lectin S-receptor-like serine/threonine-protein kinase"/>
    <property type="match status" value="1"/>
</dbReference>
<dbReference type="FunFam" id="3.30.200.20:FF:000330">
    <property type="entry name" value="G-type lectin S-receptor-like serine/threonine-protein kinase At4g03230"/>
    <property type="match status" value="1"/>
</dbReference>
<keyword evidence="3" id="KW-0723">Serine/threonine-protein kinase</keyword>
<keyword evidence="15" id="KW-1185">Reference proteome</keyword>
<evidence type="ECO:0000313" key="16">
    <source>
        <dbReference type="RefSeq" id="XP_010274340.1"/>
    </source>
</evidence>
<evidence type="ECO:0000256" key="4">
    <source>
        <dbReference type="ARBA" id="ARBA00022679"/>
    </source>
</evidence>
<dbReference type="Pfam" id="PF08276">
    <property type="entry name" value="PAN_2"/>
    <property type="match status" value="1"/>
</dbReference>
<dbReference type="PROSITE" id="PS50927">
    <property type="entry name" value="BULB_LECTIN"/>
    <property type="match status" value="1"/>
</dbReference>
<dbReference type="GO" id="GO:0006955">
    <property type="term" value="P:immune response"/>
    <property type="evidence" value="ECO:0000318"/>
    <property type="project" value="GO_Central"/>
</dbReference>
<sequence length="1088" mass="121748">MEGTIDKGYAFLISCFILLYIFGFSLGDSLTFNQTIRDGQTIISAGRIFELGFFSPEGSNNRYVGIWYHDLQPQTVIWVANREYALPDSSGILTLGKTGNLQILGAKQKAIWSTETSSASNNLTAVLTDSGNLMLIERNLSNILWQSFDQPTDTLLPGMKLKANLDDKRVLLQSWKSINDPSPGNFEFGIDVSELNYQLSMWARNVSYWRSGAWNHSGFFEGIPEVNEHYLFHFKMNTDNEQLYFTYISDYRSRMVVDISGRLQFYIWYEMGGQWKLFWWQPTNRCNIYSTCGSFAVCTTDINSEIDDDTLNDPTNCTCLQGFEPNSPKDWHSRNWSGGCKRKVPLSRCGQGEDGFLLLKSMQIAEADDSFETSTKESCETECRSNCDCSAYACTGGNSAGTVRCLLWLRNLTHLRPAYSVRDEGSYDLFLHVDASQISTRSRRRQCGDCGGQVIPYPLSTEKDCGDPAYGSFTCYGYPGTLSFDTPNVSYPIINITAESRTLVIGISYESSFAFLSYERCYSMDFVSTDLKLDPTQPFHITTNNTILLVDCPTHLPPSPLNCTNSNTCDKLKQDKQDRNSCSINQLSCCSYVAGYLPSTMYSIGISSFAGCRMYTSILVPDLESSASAVRNWSSAVEIEWDPPSEPLCFLNEDCRDWPNSACNTTKSARRCICNANFQWNSTNGSCIPADILANGGLEQISNHKSMLAVIIPVTIVIGILFIGVCIYGLKKKMNILRPPLLFDKLGDGKEDFDAPSFDYRSILSATNNFSDSNKLGKGGFGSVYKGQLPGGQEIAVKRLSRGSDQGLEEFKNEVTLIAKLQHRNLVRLLGYCIQGDEKMLLYEYMPNKSLDYFLFDENRRTLLDWRKRFSITLGIARGLLYLHQDSRLRIIHRDLKASNVLLDEELTPKISDFGMARIFGGNQIQANTNRVVGTYGYMSPEYALDGTFSVKSDVFSFGVLLLEIISGKKNTGFYKSEHTLTLLGHAWRLWKENKGLELMDPQLNKASNVEEILKCIHVGLVCVQEDATDRPTMASVVAMLTSEIANFPTPKQPAFFTRTTSSTVVASSSVSESCSTNEVTMSLVSGR</sequence>
<dbReference type="SMART" id="SM00220">
    <property type="entry name" value="S_TKc"/>
    <property type="match status" value="1"/>
</dbReference>
<dbReference type="PANTHER" id="PTHR27002">
    <property type="entry name" value="RECEPTOR-LIKE SERINE/THREONINE-PROTEIN KINASE SD1-8"/>
    <property type="match status" value="1"/>
</dbReference>
<organism evidence="15 16">
    <name type="scientific">Nelumbo nucifera</name>
    <name type="common">Sacred lotus</name>
    <dbReference type="NCBI Taxonomy" id="4432"/>
    <lineage>
        <taxon>Eukaryota</taxon>
        <taxon>Viridiplantae</taxon>
        <taxon>Streptophyta</taxon>
        <taxon>Embryophyta</taxon>
        <taxon>Tracheophyta</taxon>
        <taxon>Spermatophyta</taxon>
        <taxon>Magnoliopsida</taxon>
        <taxon>Proteales</taxon>
        <taxon>Nelumbonaceae</taxon>
        <taxon>Nelumbo</taxon>
    </lineage>
</organism>
<dbReference type="GO" id="GO:0004674">
    <property type="term" value="F:protein serine/threonine kinase activity"/>
    <property type="evidence" value="ECO:0000318"/>
    <property type="project" value="GO_Central"/>
</dbReference>
<evidence type="ECO:0000256" key="6">
    <source>
        <dbReference type="ARBA" id="ARBA00022729"/>
    </source>
</evidence>
<keyword evidence="2" id="KW-1003">Cell membrane</keyword>
<keyword evidence="6" id="KW-0732">Signal</keyword>
<keyword evidence="11" id="KW-0472">Membrane</keyword>
<dbReference type="GO" id="GO:0005524">
    <property type="term" value="F:ATP binding"/>
    <property type="evidence" value="ECO:0007669"/>
    <property type="project" value="UniProtKB-UniRule"/>
</dbReference>
<keyword evidence="13" id="KW-0675">Receptor</keyword>
<dbReference type="PROSITE" id="PS50948">
    <property type="entry name" value="PAN"/>
    <property type="match status" value="1"/>
</dbReference>
<dbReference type="GeneID" id="104609670"/>
<evidence type="ECO:0000256" key="13">
    <source>
        <dbReference type="ARBA" id="ARBA00023170"/>
    </source>
</evidence>
<keyword evidence="7" id="KW-0547">Nucleotide-binding</keyword>
<evidence type="ECO:0000256" key="1">
    <source>
        <dbReference type="ARBA" id="ARBA00004251"/>
    </source>
</evidence>
<dbReference type="SMART" id="SM00108">
    <property type="entry name" value="B_lectin"/>
    <property type="match status" value="1"/>
</dbReference>
<evidence type="ECO:0000256" key="14">
    <source>
        <dbReference type="ARBA" id="ARBA00023180"/>
    </source>
</evidence>
<evidence type="ECO:0000256" key="3">
    <source>
        <dbReference type="ARBA" id="ARBA00022527"/>
    </source>
</evidence>
<keyword evidence="10" id="KW-1133">Transmembrane helix</keyword>
<dbReference type="KEGG" id="nnu:104609670"/>
<dbReference type="Pfam" id="PF00954">
    <property type="entry name" value="S_locus_glycop"/>
    <property type="match status" value="1"/>
</dbReference>
<dbReference type="Gene3D" id="3.30.200.20">
    <property type="entry name" value="Phosphorylase Kinase, domain 1"/>
    <property type="match status" value="1"/>
</dbReference>
<dbReference type="Pfam" id="PF01453">
    <property type="entry name" value="B_lectin"/>
    <property type="match status" value="1"/>
</dbReference>
<dbReference type="Gene3D" id="1.10.510.10">
    <property type="entry name" value="Transferase(Phosphotransferase) domain 1"/>
    <property type="match status" value="1"/>
</dbReference>
<dbReference type="Gene3D" id="2.90.10.10">
    <property type="entry name" value="Bulb-type lectin domain"/>
    <property type="match status" value="1"/>
</dbReference>
<dbReference type="PROSITE" id="PS50011">
    <property type="entry name" value="PROTEIN_KINASE_DOM"/>
    <property type="match status" value="1"/>
</dbReference>
<dbReference type="PANTHER" id="PTHR27002:SF1082">
    <property type="entry name" value="OS06G0693000 PROTEIN"/>
    <property type="match status" value="1"/>
</dbReference>
<comment type="subcellular location">
    <subcellularLocation>
        <location evidence="1">Cell membrane</location>
        <topology evidence="1">Single-pass type I membrane protein</topology>
    </subcellularLocation>
</comment>
<dbReference type="OrthoDB" id="1741851at2759"/>
<dbReference type="eggNOG" id="ENOG502QTAM">
    <property type="taxonomic scope" value="Eukaryota"/>
</dbReference>
<keyword evidence="14" id="KW-0325">Glycoprotein</keyword>
<dbReference type="RefSeq" id="XP_010274340.1">
    <property type="nucleotide sequence ID" value="XM_010276038.2"/>
</dbReference>
<reference evidence="16" key="1">
    <citation type="submission" date="2025-08" db="UniProtKB">
        <authorList>
            <consortium name="RefSeq"/>
        </authorList>
    </citation>
    <scope>IDENTIFICATION</scope>
</reference>
<dbReference type="InterPro" id="IPR003609">
    <property type="entry name" value="Pan_app"/>
</dbReference>
<evidence type="ECO:0000256" key="2">
    <source>
        <dbReference type="ARBA" id="ARBA00022475"/>
    </source>
</evidence>
<keyword evidence="5" id="KW-0812">Transmembrane</keyword>
<dbReference type="PROSITE" id="PS00108">
    <property type="entry name" value="PROTEIN_KINASE_ST"/>
    <property type="match status" value="1"/>
</dbReference>
<dbReference type="Proteomes" id="UP000189703">
    <property type="component" value="Unplaced"/>
</dbReference>
<evidence type="ECO:0000256" key="9">
    <source>
        <dbReference type="ARBA" id="ARBA00022840"/>
    </source>
</evidence>
<dbReference type="InterPro" id="IPR001245">
    <property type="entry name" value="Ser-Thr/Tyr_kinase_cat_dom"/>
</dbReference>
<keyword evidence="12" id="KW-1015">Disulfide bond</keyword>
<evidence type="ECO:0000256" key="5">
    <source>
        <dbReference type="ARBA" id="ARBA00022692"/>
    </source>
</evidence>
<dbReference type="InterPro" id="IPR017441">
    <property type="entry name" value="Protein_kinase_ATP_BS"/>
</dbReference>
<dbReference type="CDD" id="cd00028">
    <property type="entry name" value="B_lectin"/>
    <property type="match status" value="1"/>
</dbReference>
<dbReference type="InterPro" id="IPR000719">
    <property type="entry name" value="Prot_kinase_dom"/>
</dbReference>
<keyword evidence="9" id="KW-0067">ATP-binding</keyword>
<dbReference type="InterPro" id="IPR021820">
    <property type="entry name" value="S-locus_recpt_kinase_C"/>
</dbReference>
<dbReference type="InterPro" id="IPR001480">
    <property type="entry name" value="Bulb-type_lectin_dom"/>
</dbReference>
<dbReference type="Pfam" id="PF11883">
    <property type="entry name" value="DUF3403"/>
    <property type="match status" value="1"/>
</dbReference>
<dbReference type="GO" id="GO:0048544">
    <property type="term" value="P:recognition of pollen"/>
    <property type="evidence" value="ECO:0007669"/>
    <property type="project" value="InterPro"/>
</dbReference>
<dbReference type="InterPro" id="IPR011009">
    <property type="entry name" value="Kinase-like_dom_sf"/>
</dbReference>
<dbReference type="GO" id="GO:0005886">
    <property type="term" value="C:plasma membrane"/>
    <property type="evidence" value="ECO:0000318"/>
    <property type="project" value="GO_Central"/>
</dbReference>
<accession>A0A1U8BCK6</accession>
<evidence type="ECO:0000256" key="8">
    <source>
        <dbReference type="ARBA" id="ARBA00022777"/>
    </source>
</evidence>
<name>A0A1U8BCK6_NELNU</name>
<dbReference type="SUPFAM" id="SSF51110">
    <property type="entry name" value="alpha-D-mannose-specific plant lectins"/>
    <property type="match status" value="1"/>
</dbReference>
<dbReference type="CDD" id="cd14066">
    <property type="entry name" value="STKc_IRAK"/>
    <property type="match status" value="1"/>
</dbReference>
<keyword evidence="8" id="KW-0418">Kinase</keyword>
<evidence type="ECO:0000256" key="11">
    <source>
        <dbReference type="ARBA" id="ARBA00023136"/>
    </source>
</evidence>
<gene>
    <name evidence="16" type="primary">LOC104609670</name>
</gene>
<dbReference type="FunFam" id="1.10.510.10:FF:000060">
    <property type="entry name" value="G-type lectin S-receptor-like serine/threonine-protein kinase"/>
    <property type="match status" value="1"/>
</dbReference>
<dbReference type="GO" id="GO:0007165">
    <property type="term" value="P:signal transduction"/>
    <property type="evidence" value="ECO:0000318"/>
    <property type="project" value="GO_Central"/>
</dbReference>